<comment type="caution">
    <text evidence="1">The sequence shown here is derived from an EMBL/GenBank/DDBJ whole genome shotgun (WGS) entry which is preliminary data.</text>
</comment>
<dbReference type="OrthoDB" id="9801102at2"/>
<evidence type="ECO:0000313" key="1">
    <source>
        <dbReference type="EMBL" id="TGK00276.1"/>
    </source>
</evidence>
<reference evidence="2" key="1">
    <citation type="submission" date="2018-10" db="EMBL/GenBank/DDBJ databases">
        <authorList>
            <person name="Vincent A.T."/>
            <person name="Schiettekatte O."/>
            <person name="Bourhy P."/>
            <person name="Veyrier F.J."/>
            <person name="Picardeau M."/>
        </authorList>
    </citation>
    <scope>NUCLEOTIDE SEQUENCE</scope>
    <source>
        <strain evidence="2">201702690</strain>
    </source>
</reference>
<dbReference type="InterPro" id="IPR007711">
    <property type="entry name" value="HigB-1"/>
</dbReference>
<accession>A0A5F1ZUH0</accession>
<dbReference type="AlphaFoldDB" id="A0A5F1ZUH0"/>
<dbReference type="RefSeq" id="WP_135645594.1">
    <property type="nucleotide sequence ID" value="NZ_RQER01000007.1"/>
</dbReference>
<dbReference type="Proteomes" id="UP000297946">
    <property type="component" value="Unassembled WGS sequence"/>
</dbReference>
<dbReference type="PANTHER" id="PTHR40266:SF2">
    <property type="entry name" value="TOXIN HIGB-1"/>
    <property type="match status" value="1"/>
</dbReference>
<reference evidence="3 4" key="2">
    <citation type="journal article" date="2019" name="PLoS Negl. Trop. Dis.">
        <title>Revisiting the worldwide diversity of Leptospira species in the environment.</title>
        <authorList>
            <person name="Vincent A.T."/>
            <person name="Schiettekatte O."/>
            <person name="Bourhy P."/>
            <person name="Veyrier F.J."/>
            <person name="Picardeau M."/>
        </authorList>
    </citation>
    <scope>NUCLEOTIDE SEQUENCE [LARGE SCALE GENOMIC DNA]</scope>
    <source>
        <strain evidence="3">201702690</strain>
        <strain evidence="1 4">SSW18</strain>
    </source>
</reference>
<dbReference type="EMBL" id="RQGC01000006">
    <property type="protein sequence ID" value="TGL41089.1"/>
    <property type="molecule type" value="Genomic_DNA"/>
</dbReference>
<dbReference type="EMBL" id="RQER01000007">
    <property type="protein sequence ID" value="TGK00276.1"/>
    <property type="molecule type" value="Genomic_DNA"/>
</dbReference>
<keyword evidence="3" id="KW-1185">Reference proteome</keyword>
<evidence type="ECO:0000313" key="2">
    <source>
        <dbReference type="EMBL" id="TGL41089.1"/>
    </source>
</evidence>
<dbReference type="Pfam" id="PF05015">
    <property type="entry name" value="HigB-like_toxin"/>
    <property type="match status" value="1"/>
</dbReference>
<gene>
    <name evidence="1" type="ORF">EHO57_13420</name>
    <name evidence="2" type="ORF">EHQ53_09770</name>
</gene>
<name>A0A5F1ZUH0_9LEPT</name>
<evidence type="ECO:0000313" key="4">
    <source>
        <dbReference type="Proteomes" id="UP000297946"/>
    </source>
</evidence>
<proteinExistence type="predicted"/>
<dbReference type="InterPro" id="IPR035093">
    <property type="entry name" value="RelE/ParE_toxin_dom_sf"/>
</dbReference>
<sequence length="93" mass="11386">MILFFRCKETEKIWYQQFSYKFPPQIQSMAYRKLVMLDRSHTFEDLRIPPSNRLEKLSGDRKGQYSIRINNQWRICFTWDEGIASFVEIVDYH</sequence>
<dbReference type="Gene3D" id="3.30.2310.20">
    <property type="entry name" value="RelE-like"/>
    <property type="match status" value="1"/>
</dbReference>
<dbReference type="PANTHER" id="PTHR40266">
    <property type="entry name" value="TOXIN HIGB-1"/>
    <property type="match status" value="1"/>
</dbReference>
<organism evidence="1 4">
    <name type="scientific">Leptospira langatensis</name>
    <dbReference type="NCBI Taxonomy" id="2484983"/>
    <lineage>
        <taxon>Bacteria</taxon>
        <taxon>Pseudomonadati</taxon>
        <taxon>Spirochaetota</taxon>
        <taxon>Spirochaetia</taxon>
        <taxon>Leptospirales</taxon>
        <taxon>Leptospiraceae</taxon>
        <taxon>Leptospira</taxon>
    </lineage>
</organism>
<evidence type="ECO:0000313" key="3">
    <source>
        <dbReference type="Proteomes" id="UP000297273"/>
    </source>
</evidence>
<protein>
    <submittedName>
        <fullName evidence="1">Type II toxin-antitoxin system RelE/ParE family toxin</fullName>
    </submittedName>
</protein>
<dbReference type="Proteomes" id="UP000297273">
    <property type="component" value="Unassembled WGS sequence"/>
</dbReference>
<dbReference type="SUPFAM" id="SSF143011">
    <property type="entry name" value="RelE-like"/>
    <property type="match status" value="1"/>
</dbReference>